<name>A0A9P5DYI6_9HYPO</name>
<evidence type="ECO:0008006" key="3">
    <source>
        <dbReference type="Google" id="ProtNLM"/>
    </source>
</evidence>
<keyword evidence="2" id="KW-1185">Reference proteome</keyword>
<proteinExistence type="predicted"/>
<accession>A0A9P5DYI6</accession>
<dbReference type="EMBL" id="PVQB02000305">
    <property type="protein sequence ID" value="KAF4339058.1"/>
    <property type="molecule type" value="Genomic_DNA"/>
</dbReference>
<evidence type="ECO:0000313" key="1">
    <source>
        <dbReference type="EMBL" id="KAF4339058.1"/>
    </source>
</evidence>
<organism evidence="1 2">
    <name type="scientific">Fusarium beomiforme</name>
    <dbReference type="NCBI Taxonomy" id="44412"/>
    <lineage>
        <taxon>Eukaryota</taxon>
        <taxon>Fungi</taxon>
        <taxon>Dikarya</taxon>
        <taxon>Ascomycota</taxon>
        <taxon>Pezizomycotina</taxon>
        <taxon>Sordariomycetes</taxon>
        <taxon>Hypocreomycetidae</taxon>
        <taxon>Hypocreales</taxon>
        <taxon>Nectriaceae</taxon>
        <taxon>Fusarium</taxon>
        <taxon>Fusarium burgessii species complex</taxon>
    </lineage>
</organism>
<evidence type="ECO:0000313" key="2">
    <source>
        <dbReference type="Proteomes" id="UP000730481"/>
    </source>
</evidence>
<protein>
    <recommendedName>
        <fullName evidence="3">Ankyrin repeat protein</fullName>
    </recommendedName>
</protein>
<reference evidence="1" key="1">
    <citation type="journal article" date="2017" name="Mycologia">
        <title>Fusarium algeriense, sp. nov., a novel toxigenic crown rot pathogen of durum wheat from Algeria is nested in the Fusarium burgessii species complex.</title>
        <authorList>
            <person name="Laraba I."/>
            <person name="Keddad A."/>
            <person name="Boureghda H."/>
            <person name="Abdallah N."/>
            <person name="Vaughan M.M."/>
            <person name="Proctor R.H."/>
            <person name="Busman M."/>
            <person name="O'Donnell K."/>
        </authorList>
    </citation>
    <scope>NUCLEOTIDE SEQUENCE</scope>
    <source>
        <strain evidence="1">NRRL 25174</strain>
    </source>
</reference>
<dbReference type="AlphaFoldDB" id="A0A9P5DYI6"/>
<dbReference type="OrthoDB" id="3182339at2759"/>
<sequence>MAALFLIKAGTTEIGKLCVLYEETLETLSKPRDDEGLKMLLYHKAMANAKALAIAAACSTRSTTILETFLSQGPDGESINKTCIEASRSPKLDHDQRESVLKLLLDTEPSLTMTEGTRLLHSMVEQAADSTLLLLMLIERGVEVSELNLQTALTSSNEELWLLARHCGITDVALTRLLLEHGANVSFKDFWPLKVSVKLDSIETIDILIESIRDQDAAAGAFALACTSAGLKPAFLFKIYSGLLKYPITKESLSQALIGTLASGQNIDTMKILLLERGADPNEDSAKCFALVCTAGNETAFRVMCPYSNVDSVTLAMIEHCPK</sequence>
<dbReference type="Proteomes" id="UP000730481">
    <property type="component" value="Unassembled WGS sequence"/>
</dbReference>
<dbReference type="InterPro" id="IPR036770">
    <property type="entry name" value="Ankyrin_rpt-contain_sf"/>
</dbReference>
<dbReference type="SUPFAM" id="SSF48403">
    <property type="entry name" value="Ankyrin repeat"/>
    <property type="match status" value="1"/>
</dbReference>
<gene>
    <name evidence="1" type="ORF">FBEOM_7059</name>
</gene>
<reference evidence="1" key="2">
    <citation type="submission" date="2020-02" db="EMBL/GenBank/DDBJ databases">
        <title>Identification and distribution of gene clusters putatively required for synthesis of sphingolipid metabolism inhibitors in phylogenetically diverse species of the filamentous fungus Fusarium.</title>
        <authorList>
            <person name="Kim H.-S."/>
            <person name="Busman M."/>
            <person name="Brown D.W."/>
            <person name="Divon H."/>
            <person name="Uhlig S."/>
            <person name="Proctor R.H."/>
        </authorList>
    </citation>
    <scope>NUCLEOTIDE SEQUENCE</scope>
    <source>
        <strain evidence="1">NRRL 25174</strain>
    </source>
</reference>
<comment type="caution">
    <text evidence="1">The sequence shown here is derived from an EMBL/GenBank/DDBJ whole genome shotgun (WGS) entry which is preliminary data.</text>
</comment>
<dbReference type="Gene3D" id="1.25.40.20">
    <property type="entry name" value="Ankyrin repeat-containing domain"/>
    <property type="match status" value="1"/>
</dbReference>